<keyword evidence="1" id="KW-0812">Transmembrane</keyword>
<evidence type="ECO:0000313" key="3">
    <source>
        <dbReference type="Proteomes" id="UP000054342"/>
    </source>
</evidence>
<evidence type="ECO:0000256" key="1">
    <source>
        <dbReference type="SAM" id="Phobius"/>
    </source>
</evidence>
<evidence type="ECO:0000313" key="2">
    <source>
        <dbReference type="EMBL" id="KIW54713.1"/>
    </source>
</evidence>
<dbReference type="RefSeq" id="XP_013315297.1">
    <property type="nucleotide sequence ID" value="XM_013459843.1"/>
</dbReference>
<keyword evidence="1" id="KW-1133">Transmembrane helix</keyword>
<protein>
    <recommendedName>
        <fullName evidence="4">MARVEL domain-containing protein</fullName>
    </recommendedName>
</protein>
<reference evidence="2 3" key="1">
    <citation type="submission" date="2015-01" db="EMBL/GenBank/DDBJ databases">
        <title>The Genome Sequence of Exophiala xenobiotica CBS118157.</title>
        <authorList>
            <consortium name="The Broad Institute Genomics Platform"/>
            <person name="Cuomo C."/>
            <person name="de Hoog S."/>
            <person name="Gorbushina A."/>
            <person name="Stielow B."/>
            <person name="Teixiera M."/>
            <person name="Abouelleil A."/>
            <person name="Chapman S.B."/>
            <person name="Priest M."/>
            <person name="Young S.K."/>
            <person name="Wortman J."/>
            <person name="Nusbaum C."/>
            <person name="Birren B."/>
        </authorList>
    </citation>
    <scope>NUCLEOTIDE SEQUENCE [LARGE SCALE GENOMIC DNA]</scope>
    <source>
        <strain evidence="2 3">CBS 118157</strain>
    </source>
</reference>
<feature type="transmembrane region" description="Helical" evidence="1">
    <location>
        <begin position="17"/>
        <end position="35"/>
    </location>
</feature>
<dbReference type="AlphaFoldDB" id="A0A0D2EH14"/>
<gene>
    <name evidence="2" type="ORF">PV05_07056</name>
</gene>
<organism evidence="2 3">
    <name type="scientific">Exophiala xenobiotica</name>
    <dbReference type="NCBI Taxonomy" id="348802"/>
    <lineage>
        <taxon>Eukaryota</taxon>
        <taxon>Fungi</taxon>
        <taxon>Dikarya</taxon>
        <taxon>Ascomycota</taxon>
        <taxon>Pezizomycotina</taxon>
        <taxon>Eurotiomycetes</taxon>
        <taxon>Chaetothyriomycetidae</taxon>
        <taxon>Chaetothyriales</taxon>
        <taxon>Herpotrichiellaceae</taxon>
        <taxon>Exophiala</taxon>
    </lineage>
</organism>
<dbReference type="GeneID" id="25328964"/>
<feature type="transmembrane region" description="Helical" evidence="1">
    <location>
        <begin position="47"/>
        <end position="69"/>
    </location>
</feature>
<sequence length="190" mass="20121">MGPNHGVLGATFKATRALEMASMIAIIGITANFISEMVSAGATPPPVLVALLSIVCIAVLYCAITLILYFDSILPFVISTGIDSLFLIALIVVAVVVGKPLSYLNCQVLDQISNATSSAYDFTSALGNSLNKDGNVNYSQWIGTSKSTCLEMKSIWGLSIALCILFTFSSVSTICLWKRTKQAPADKGEA</sequence>
<evidence type="ECO:0008006" key="4">
    <source>
        <dbReference type="Google" id="ProtNLM"/>
    </source>
</evidence>
<keyword evidence="1" id="KW-0472">Membrane</keyword>
<dbReference type="HOGENOM" id="CLU_099558_0_0_1"/>
<accession>A0A0D2EH14</accession>
<dbReference type="EMBL" id="KN847320">
    <property type="protein sequence ID" value="KIW54713.1"/>
    <property type="molecule type" value="Genomic_DNA"/>
</dbReference>
<name>A0A0D2EH14_9EURO</name>
<dbReference type="Proteomes" id="UP000054342">
    <property type="component" value="Unassembled WGS sequence"/>
</dbReference>
<feature type="transmembrane region" description="Helical" evidence="1">
    <location>
        <begin position="155"/>
        <end position="177"/>
    </location>
</feature>
<dbReference type="OrthoDB" id="5366688at2759"/>
<keyword evidence="3" id="KW-1185">Reference proteome</keyword>
<proteinExistence type="predicted"/>
<feature type="transmembrane region" description="Helical" evidence="1">
    <location>
        <begin position="76"/>
        <end position="97"/>
    </location>
</feature>